<comment type="caution">
    <text evidence="5">The sequence shown here is derived from an EMBL/GenBank/DDBJ whole genome shotgun (WGS) entry which is preliminary data.</text>
</comment>
<feature type="compositionally biased region" description="Basic and acidic residues" evidence="1">
    <location>
        <begin position="1290"/>
        <end position="1299"/>
    </location>
</feature>
<feature type="compositionally biased region" description="Basic and acidic residues" evidence="1">
    <location>
        <begin position="134"/>
        <end position="160"/>
    </location>
</feature>
<protein>
    <submittedName>
        <fullName evidence="5">Uncharacterized protein</fullName>
    </submittedName>
</protein>
<dbReference type="Proteomes" id="UP001324427">
    <property type="component" value="Unassembled WGS sequence"/>
</dbReference>
<dbReference type="InterPro" id="IPR048636">
    <property type="entry name" value="Csf1_N"/>
</dbReference>
<feature type="domain" description="Csf1 N-terminal" evidence="3">
    <location>
        <begin position="606"/>
        <end position="897"/>
    </location>
</feature>
<dbReference type="Pfam" id="PF21678">
    <property type="entry name" value="Csf1_N"/>
    <property type="match status" value="2"/>
</dbReference>
<dbReference type="InterPro" id="IPR029636">
    <property type="entry name" value="Csf1"/>
</dbReference>
<accession>A0AAV9J9L7</accession>
<keyword evidence="2" id="KW-0812">Transmembrane</keyword>
<evidence type="ECO:0000313" key="6">
    <source>
        <dbReference type="Proteomes" id="UP001324427"/>
    </source>
</evidence>
<dbReference type="EMBL" id="JAVFHQ010000050">
    <property type="protein sequence ID" value="KAK4541645.1"/>
    <property type="molecule type" value="Genomic_DNA"/>
</dbReference>
<sequence>MASALAGHPLDEQGGFNWVYLVEVLVSGILALFFLFYFNRLFATVISYAIRAWTWHKYRAYIDISALQISLLGGRIFFKSVRYHAQNVTVLVHDGHITWRYWIRSVQEAEIFEVEEEVARKGKERSASASRPKSGSDNKSEVDEKSEKRSQSVGKAEKAGGKKKELPCRISVKVSGVEAFIYNRSPVYDMIVEATAKRAKAPARDFQGDGKAYAQPESPSSTGQDHEKGNVQFGVGAEKTATNDTSGSVNQPHWQKPEIPSILRMLPVKIECKRAAAAVGNVHTTSIITAKLEKAAGTIDAAHAGPFDIFKLLFNFDFENVNVQMKPNRDFKQRQLDFAQRILREKEGEVVEQNGLAARLLARLDNWWRTFAGKFHHRRSVSGSLRTASMKSVVENPATTVHDRLPGQAQWHGLSRYLDDSENTGSDEWQHVEYAKSSTLVDCPKVSFRFYWDIPGKVPDGITDSETLLGSLYEDDINGSKPPDYGLDFGVHGGTVVYGPWADRQRVNMQQIFFPASFTDAVPALPLKPGSTRVSTIFKIYVSVDEDVVLRVPTREPSKDGQWHGRADKSNPAQPGEEDAKQKHGGRRRRHHKRQRKGKQGPSGIDARPYGWLDITIKADTTVNYVMDMFARVNGFKNTLDLDVKGTEMTSSVNHGLLWRAGPLTLEADLSYALGWSSLRRWPFNIVCDDMELFILRDHMFLIQDIVEDWSSGPPPEFYTFVPFFYDLNITFRNFTMYLNVNDANIINDSAEFDKNDFLTLEGKSLEGVISIPLEHFRPKRNMITFEVLTREMRMRMLSPSRNTMQTLLKDKQVADLPKLTLKGSFDQNGESRAGLTDVLRFDIVGTGLNLKAYGQLVRQLINLKENYFGDYVHFKTLEEFQTASEDLEEANVKTASLPHPAATNELDVILCIVAEDVTVMLPTNLYNGDEYVRMELPVANLDLRIVSYYLDMGLNLSPLSILSGSKSVDQSSPIEEASSTQIYVSHVDLNGHRAFGLPPNEPAYMNTWDIVVGALTGECSSAFVHDLALAARAFIFAFSDGENALPVFSPNVFNDITFVQVRTDVVRLWMHIGKDALLVTALPISVDTNDWAGERFSQRINVLAPQVTIACVDGRSASRHRLREARRTPVRMYAFLQTGAAVDVVIRKQHFDDQRRAQQAHVRQSDRRTNRTMFLQRGKKDLPVDYTEGDSVQPAAMPVPPFPHPLDRAGHAMTRPSSIKSTRSFLSGRSLQSQKSSSSISSSIKGADGGRAGSAIRGPDTGRAARQPMFRSFRRQASSSESARSNSRGGDRSGDSSPRRMRGISGDRQRAEAGLPPSTMAFTSSFSEPYFPLDVVEPDETDVPAYPDVADLDDARSETSSLSAEIEDPEVDEDADHMSVFIKLEPGIRAYVEPRVGAMAANLIGKLLPKSPEDVMDAFHMDVMGTISTHQQERRGEANVLEIQASLPSAVFRVVNPPNDGTGPDQLDISIRGLEQMVRVRKRPSAEGAKQTMALHTVSEGVELLLGSSEDLSNGIHAIKARVDDILIWAAIANSQSLHVSIRDTNLTASGAHAKFLASLALKVVPLVNDNVARFGSVLDKDRKRLLLLIYTLTQYSEGVGDPPFLARMTYILRAFPDHYRNQESWKVLSRFRHILRSLPDNVMDGLQHEYKSGELKCAPDASAKVLDSWAQWRNWDVPSVNQTLAFRMLFSQAEARPLEEPEPLPLTLTVRSELLRIAIEYHSKVNEVVIEEMSLGVDRTPPTTPTGLMLLEENKRTKTLLQLHTSTIGFAFDWSVYSIVEKVLPLKDQFESLTTQQHNVQSRSATKIMSDELSRHDFHIVLSTDNGRISLQSINLRHVSHAEGMKMSLVGTTRANEQYGQCSSALVNVDRAVTELYASSTCIWQTLLTSPSIYIHHLQPVARANIAPSVVVAAAYNELDIVVKEQLPGILHVADSIIIDEVSKVMQLVKLVQTKTAGSTPQPDGSPDIKPATRLEIAMLAGTLHMEVSLLQALSYRLDGTAASVRLSPSLSGDKTVGVDFDASGQSHSFVNTSKSERHRQGILELPPINGHVSYAMSPDETSISVATTIERIEVDAAAIQSIMTVVNKPEVQHVFEAVQAGVADMKHHVADLNIGSAEPIKLAAGQTRRTLYDIRFALLGVRVATSTPQVRGRSTAEVEFGIGPLHATASNRATAKDTNQFIPEVRAYIQDIGARLWIDDRGKHDPCGDVALGIKIHFHSSTAKTTGSIARELSIGSDGLEVNVYPETASTLVDVINHLQDRLRHLDLSREVDYIRRLRDARKDTVIRKIRGRKDASSEEDDAAAFTAADLLSVKTTVILSNIKASWLVADKYQTAPRAKADDAVLSLASIEFTTQGGHEARLTIHDVLLQLTRRNTSRKDRALNSALLPEVGFSVAYWSRGKGRSLAFKATGKPLDLRLESKFLVPVNAVQRSVEYAIERYKSGTATWQITPTTSGAPRAKIIDTKRLASLLVEADFAGAQVYMQGSGTGSNSLGGLAASSQDHGSQHGRYGQFATEHTPMNFTLRAPGIALKLEYNSNERQPTVNGELQIEASTNTLKPNVVPLILEVSNSIKEVMQSKENVNAAQPKPKPGSEPKAPQKYFDEESIVTANPTALFGKTKVDLGLRICRQEFGLTCQPIARIDAKAVLDDFYFTMNTIESDDYGHFFAMSAVLSKLSADVKHVYSREPTFSFNMDSIVLSLMNSKHLSGVNGISAIIKVNPTELSVNGKQLQDLLLFREIWLPPEIRSAQAAAPTGHPMPTRSDDYAVQKYHAAAVAAAFPWNATVSITKLGVNLDLGQSIGKTSFTITNLWASQQKSSSWEQDLCVGLDAMDITSTGRMSGFIRLAGVGVRTSIKWPQDTKTDGKTPLIQASVGFRKLLAKAAFDYQAFAFGDIEDFDFLMYNVREAHADTKNSDRLVAVLDCKKAYVFCTSTSSAQAVGLYQAFDRLIQEKQTAYMQSLKDIEKHLRRESTVVPTRFGPIIPDSPVKTKSENRSPINLHTDVVLTLGAISFGVYPSTFFDSQVLKLEANNIQARFAVGLEHGRIHSGLGMTLGQLQVALASVKRVTAVPKALEVSVDEVINTATNAKGGIILRVPKVVASMQTWQTPDSNSVDFIFKSLFDGKIDVGWNLSRINFIKGMWTAHARSLAARLGKSLPESAVKITAGSDESERKEGDEKESQEKITAEVNLPQSRYEYRALEPPIIETPQLRDMGEATPPLEWVGLNRDRLPNVTHQIVIVSLLEVVKEVEDAYERILGSS</sequence>
<feature type="domain" description="Csf1 C-terminal region" evidence="4">
    <location>
        <begin position="2527"/>
        <end position="3265"/>
    </location>
</feature>
<name>A0AAV9J9L7_9PEZI</name>
<gene>
    <name evidence="5" type="ORF">LTR36_007789</name>
</gene>
<dbReference type="PANTHER" id="PTHR32085:SF3">
    <property type="entry name" value="PROTEIN CSF1"/>
    <property type="match status" value="1"/>
</dbReference>
<feature type="compositionally biased region" description="Basic and acidic residues" evidence="1">
    <location>
        <begin position="3175"/>
        <end position="3189"/>
    </location>
</feature>
<feature type="compositionally biased region" description="Low complexity" evidence="1">
    <location>
        <begin position="1276"/>
        <end position="1289"/>
    </location>
</feature>
<feature type="region of interest" description="Disordered" evidence="1">
    <location>
        <begin position="202"/>
        <end position="229"/>
    </location>
</feature>
<keyword evidence="6" id="KW-1185">Reference proteome</keyword>
<evidence type="ECO:0000256" key="1">
    <source>
        <dbReference type="SAM" id="MobiDB-lite"/>
    </source>
</evidence>
<feature type="transmembrane region" description="Helical" evidence="2">
    <location>
        <begin position="18"/>
        <end position="39"/>
    </location>
</feature>
<feature type="transmembrane region" description="Helical" evidence="2">
    <location>
        <begin position="60"/>
        <end position="78"/>
    </location>
</feature>
<feature type="region of interest" description="Disordered" evidence="1">
    <location>
        <begin position="3168"/>
        <end position="3189"/>
    </location>
</feature>
<reference evidence="5 6" key="1">
    <citation type="submission" date="2021-11" db="EMBL/GenBank/DDBJ databases">
        <title>Black yeast isolated from Biological Soil Crust.</title>
        <authorList>
            <person name="Kurbessoian T."/>
        </authorList>
    </citation>
    <scope>NUCLEOTIDE SEQUENCE [LARGE SCALE GENOMIC DNA]</scope>
    <source>
        <strain evidence="5 6">CCFEE 5522</strain>
    </source>
</reference>
<keyword evidence="2" id="KW-0472">Membrane</keyword>
<keyword evidence="2" id="KW-1133">Transmembrane helix</keyword>
<evidence type="ECO:0000313" key="5">
    <source>
        <dbReference type="EMBL" id="KAK4541645.1"/>
    </source>
</evidence>
<dbReference type="Pfam" id="PF25038">
    <property type="entry name" value="Csf1_C"/>
    <property type="match status" value="1"/>
</dbReference>
<dbReference type="InterPro" id="IPR056779">
    <property type="entry name" value="Csf1_C"/>
</dbReference>
<evidence type="ECO:0000259" key="4">
    <source>
        <dbReference type="Pfam" id="PF25038"/>
    </source>
</evidence>
<feature type="domain" description="Csf1 N-terminal" evidence="3">
    <location>
        <begin position="157"/>
        <end position="563"/>
    </location>
</feature>
<evidence type="ECO:0000256" key="2">
    <source>
        <dbReference type="SAM" id="Phobius"/>
    </source>
</evidence>
<feature type="compositionally biased region" description="Basic residues" evidence="1">
    <location>
        <begin position="583"/>
        <end position="599"/>
    </location>
</feature>
<feature type="compositionally biased region" description="Low complexity" evidence="1">
    <location>
        <begin position="1227"/>
        <end position="1247"/>
    </location>
</feature>
<feature type="compositionally biased region" description="Polar residues" evidence="1">
    <location>
        <begin position="1216"/>
        <end position="1226"/>
    </location>
</feature>
<dbReference type="GO" id="GO:0016020">
    <property type="term" value="C:membrane"/>
    <property type="evidence" value="ECO:0007669"/>
    <property type="project" value="InterPro"/>
</dbReference>
<organism evidence="5 6">
    <name type="scientific">Oleoguttula mirabilis</name>
    <dbReference type="NCBI Taxonomy" id="1507867"/>
    <lineage>
        <taxon>Eukaryota</taxon>
        <taxon>Fungi</taxon>
        <taxon>Dikarya</taxon>
        <taxon>Ascomycota</taxon>
        <taxon>Pezizomycotina</taxon>
        <taxon>Dothideomycetes</taxon>
        <taxon>Dothideomycetidae</taxon>
        <taxon>Mycosphaerellales</taxon>
        <taxon>Teratosphaeriaceae</taxon>
        <taxon>Oleoguttula</taxon>
    </lineage>
</organism>
<dbReference type="GO" id="GO:0006113">
    <property type="term" value="P:fermentation"/>
    <property type="evidence" value="ECO:0007669"/>
    <property type="project" value="InterPro"/>
</dbReference>
<feature type="compositionally biased region" description="Basic and acidic residues" evidence="1">
    <location>
        <begin position="553"/>
        <end position="569"/>
    </location>
</feature>
<feature type="region of interest" description="Disordered" evidence="1">
    <location>
        <begin position="553"/>
        <end position="605"/>
    </location>
</feature>
<feature type="region of interest" description="Disordered" evidence="1">
    <location>
        <begin position="123"/>
        <end position="160"/>
    </location>
</feature>
<dbReference type="PANTHER" id="PTHR32085">
    <property type="entry name" value="PROTEIN CSF1"/>
    <property type="match status" value="1"/>
</dbReference>
<evidence type="ECO:0000259" key="3">
    <source>
        <dbReference type="Pfam" id="PF21678"/>
    </source>
</evidence>
<feature type="region of interest" description="Disordered" evidence="1">
    <location>
        <begin position="1154"/>
        <end position="1322"/>
    </location>
</feature>
<proteinExistence type="predicted"/>